<evidence type="ECO:0000256" key="3">
    <source>
        <dbReference type="ARBA" id="ARBA00022898"/>
    </source>
</evidence>
<feature type="non-terminal residue" evidence="6">
    <location>
        <position position="1"/>
    </location>
</feature>
<feature type="domain" description="Orn/DAP/Arg decarboxylase 2 N-terminal" evidence="5">
    <location>
        <begin position="32"/>
        <end position="205"/>
    </location>
</feature>
<evidence type="ECO:0000256" key="2">
    <source>
        <dbReference type="ARBA" id="ARBA00008872"/>
    </source>
</evidence>
<keyword evidence="7" id="KW-1185">Reference proteome</keyword>
<dbReference type="Proteomes" id="UP000265618">
    <property type="component" value="Unassembled WGS sequence"/>
</dbReference>
<dbReference type="Pfam" id="PF02784">
    <property type="entry name" value="Orn_Arg_deC_N"/>
    <property type="match status" value="1"/>
</dbReference>
<comment type="cofactor">
    <cofactor evidence="1">
        <name>pyridoxal 5'-phosphate</name>
        <dbReference type="ChEBI" id="CHEBI:597326"/>
    </cofactor>
</comment>
<dbReference type="PANTHER" id="PTHR11482">
    <property type="entry name" value="ARGININE/DIAMINOPIMELATE/ORNITHINE DECARBOXYLASE"/>
    <property type="match status" value="1"/>
</dbReference>
<dbReference type="GO" id="GO:0033387">
    <property type="term" value="P:putrescine biosynthetic process from arginine, via ornithine"/>
    <property type="evidence" value="ECO:0007669"/>
    <property type="project" value="TreeGrafter"/>
</dbReference>
<protein>
    <recommendedName>
        <fullName evidence="5">Orn/DAP/Arg decarboxylase 2 N-terminal domain-containing protein</fullName>
    </recommendedName>
</protein>
<dbReference type="AlphaFoldDB" id="A0A9K3DA31"/>
<comment type="similarity">
    <text evidence="2">Belongs to the Orn/Lys/Arg decarboxylase class-II family.</text>
</comment>
<evidence type="ECO:0000259" key="5">
    <source>
        <dbReference type="Pfam" id="PF02784"/>
    </source>
</evidence>
<organism evidence="6 7">
    <name type="scientific">Kipferlia bialata</name>
    <dbReference type="NCBI Taxonomy" id="797122"/>
    <lineage>
        <taxon>Eukaryota</taxon>
        <taxon>Metamonada</taxon>
        <taxon>Carpediemonas-like organisms</taxon>
        <taxon>Kipferlia</taxon>
    </lineage>
</organism>
<dbReference type="OrthoDB" id="5034579at2759"/>
<proteinExistence type="inferred from homology"/>
<dbReference type="InterPro" id="IPR029066">
    <property type="entry name" value="PLP-binding_barrel"/>
</dbReference>
<dbReference type="GO" id="GO:0004586">
    <property type="term" value="F:ornithine decarboxylase activity"/>
    <property type="evidence" value="ECO:0007669"/>
    <property type="project" value="TreeGrafter"/>
</dbReference>
<sequence>VDLLKCGVDSGHAAVAVKGEVVRARKPMVIAGWESDAHKIIYANPAKMEDALIYAADNNINLTVFDGEDELRRMAAIPGQAFECVLRLATEDSSSVCKFSAKFGADVNEAEHLLTVAKDLGLKVVGVSFHTGSGCGDVAAYRIAMEHALRVFQTAEALGMPPLTLVDIGGGFPGDMSGYGGPGMPTFQEIAAQVRESVDSFCEALDATPMHIPTTGFGDKHATGRQ</sequence>
<dbReference type="PROSITE" id="PS00879">
    <property type="entry name" value="ODR_DC_2_2"/>
    <property type="match status" value="1"/>
</dbReference>
<keyword evidence="3" id="KW-0663">Pyridoxal phosphate</keyword>
<reference evidence="6 7" key="1">
    <citation type="journal article" date="2018" name="PLoS ONE">
        <title>The draft genome of Kipferlia bialata reveals reductive genome evolution in fornicate parasites.</title>
        <authorList>
            <person name="Tanifuji G."/>
            <person name="Takabayashi S."/>
            <person name="Kume K."/>
            <person name="Takagi M."/>
            <person name="Nakayama T."/>
            <person name="Kamikawa R."/>
            <person name="Inagaki Y."/>
            <person name="Hashimoto T."/>
        </authorList>
    </citation>
    <scope>NUCLEOTIDE SEQUENCE [LARGE SCALE GENOMIC DNA]</scope>
    <source>
        <strain evidence="6">NY0173</strain>
    </source>
</reference>
<keyword evidence="4" id="KW-0456">Lyase</keyword>
<dbReference type="PANTHER" id="PTHR11482:SF6">
    <property type="entry name" value="ORNITHINE DECARBOXYLASE 1-RELATED"/>
    <property type="match status" value="1"/>
</dbReference>
<gene>
    <name evidence="6" type="ORF">KIPB_012838</name>
</gene>
<dbReference type="InterPro" id="IPR022644">
    <property type="entry name" value="De-COase2_N"/>
</dbReference>
<dbReference type="SUPFAM" id="SSF51419">
    <property type="entry name" value="PLP-binding barrel"/>
    <property type="match status" value="1"/>
</dbReference>
<dbReference type="InterPro" id="IPR022657">
    <property type="entry name" value="De-COase2_CS"/>
</dbReference>
<evidence type="ECO:0000256" key="1">
    <source>
        <dbReference type="ARBA" id="ARBA00001933"/>
    </source>
</evidence>
<accession>A0A9K3DA31</accession>
<dbReference type="InterPro" id="IPR002433">
    <property type="entry name" value="Orn_de-COase"/>
</dbReference>
<dbReference type="Gene3D" id="3.20.20.10">
    <property type="entry name" value="Alanine racemase"/>
    <property type="match status" value="1"/>
</dbReference>
<evidence type="ECO:0000256" key="4">
    <source>
        <dbReference type="ARBA" id="ARBA00023239"/>
    </source>
</evidence>
<comment type="caution">
    <text evidence="6">The sequence shown here is derived from an EMBL/GenBank/DDBJ whole genome shotgun (WGS) entry which is preliminary data.</text>
</comment>
<evidence type="ECO:0000313" key="7">
    <source>
        <dbReference type="Proteomes" id="UP000265618"/>
    </source>
</evidence>
<dbReference type="EMBL" id="BDIP01005832">
    <property type="protein sequence ID" value="GIQ90154.1"/>
    <property type="molecule type" value="Genomic_DNA"/>
</dbReference>
<feature type="non-terminal residue" evidence="6">
    <location>
        <position position="226"/>
    </location>
</feature>
<evidence type="ECO:0000313" key="6">
    <source>
        <dbReference type="EMBL" id="GIQ90154.1"/>
    </source>
</evidence>
<dbReference type="GO" id="GO:0005737">
    <property type="term" value="C:cytoplasm"/>
    <property type="evidence" value="ECO:0007669"/>
    <property type="project" value="TreeGrafter"/>
</dbReference>
<name>A0A9K3DA31_9EUKA</name>